<evidence type="ECO:0000256" key="5">
    <source>
        <dbReference type="ARBA" id="ARBA00022691"/>
    </source>
</evidence>
<keyword evidence="4 9" id="KW-0808">Transferase</keyword>
<dbReference type="InterPro" id="IPR005815">
    <property type="entry name" value="BioA"/>
</dbReference>
<dbReference type="HAMAP" id="MF_00834">
    <property type="entry name" value="BioA"/>
    <property type="match status" value="1"/>
</dbReference>
<evidence type="ECO:0000313" key="11">
    <source>
        <dbReference type="Proteomes" id="UP000507962"/>
    </source>
</evidence>
<feature type="binding site" evidence="9">
    <location>
        <position position="244"/>
    </location>
    <ligand>
        <name>pyridoxal 5'-phosphate</name>
        <dbReference type="ChEBI" id="CHEBI:597326"/>
    </ligand>
</feature>
<gene>
    <name evidence="9" type="primary">bioA</name>
    <name evidence="10" type="ORF">MSL71_28410</name>
</gene>
<keyword evidence="11" id="KW-1185">Reference proteome</keyword>
<feature type="binding site" evidence="9">
    <location>
        <position position="273"/>
    </location>
    <ligand>
        <name>substrate</name>
    </ligand>
</feature>
<dbReference type="Pfam" id="PF00202">
    <property type="entry name" value="Aminotran_3"/>
    <property type="match status" value="1"/>
</dbReference>
<feature type="binding site" evidence="9">
    <location>
        <begin position="307"/>
        <end position="308"/>
    </location>
    <ligand>
        <name>pyridoxal 5'-phosphate</name>
        <dbReference type="ChEBI" id="CHEBI:597326"/>
    </ligand>
</feature>
<feature type="binding site" evidence="9">
    <location>
        <position position="50"/>
    </location>
    <ligand>
        <name>substrate</name>
    </ligand>
</feature>
<feature type="binding site" evidence="9">
    <location>
        <begin position="110"/>
        <end position="111"/>
    </location>
    <ligand>
        <name>pyridoxal 5'-phosphate</name>
        <dbReference type="ChEBI" id="CHEBI:597326"/>
    </ligand>
</feature>
<dbReference type="Proteomes" id="UP000507962">
    <property type="component" value="Unassembled WGS sequence"/>
</dbReference>
<protein>
    <recommendedName>
        <fullName evidence="9">Adenosylmethionine-8-amino-7-oxononanoate aminotransferase</fullName>
        <ecNumber evidence="9">2.6.1.62</ecNumber>
    </recommendedName>
    <alternativeName>
        <fullName evidence="9">7,8-diamino-pelargonic acid aminotransferase</fullName>
        <shortName evidence="9">DAPA AT</shortName>
        <shortName evidence="9">DAPA aminotransferase</shortName>
    </alternativeName>
    <alternativeName>
        <fullName evidence="9">7,8-diaminononanoate synthase</fullName>
        <shortName evidence="9">DANS</shortName>
    </alternativeName>
    <alternativeName>
        <fullName evidence="9">Diaminopelargonic acid synthase</fullName>
    </alternativeName>
</protein>
<comment type="catalytic activity">
    <reaction evidence="8 9">
        <text>(8S)-8-amino-7-oxononanoate + S-adenosyl-L-methionine = S-adenosyl-4-methylsulfanyl-2-oxobutanoate + (7R,8S)-7,8-diammoniononanoate</text>
        <dbReference type="Rhea" id="RHEA:16861"/>
        <dbReference type="ChEBI" id="CHEBI:16490"/>
        <dbReference type="ChEBI" id="CHEBI:59789"/>
        <dbReference type="ChEBI" id="CHEBI:149468"/>
        <dbReference type="ChEBI" id="CHEBI:149469"/>
        <dbReference type="EC" id="2.6.1.62"/>
    </reaction>
</comment>
<evidence type="ECO:0000256" key="9">
    <source>
        <dbReference type="HAMAP-Rule" id="MF_00834"/>
    </source>
</evidence>
<evidence type="ECO:0000256" key="1">
    <source>
        <dbReference type="ARBA" id="ARBA00001933"/>
    </source>
</evidence>
<evidence type="ECO:0000256" key="4">
    <source>
        <dbReference type="ARBA" id="ARBA00022679"/>
    </source>
</evidence>
<dbReference type="GO" id="GO:0030170">
    <property type="term" value="F:pyridoxal phosphate binding"/>
    <property type="evidence" value="ECO:0007669"/>
    <property type="project" value="UniProtKB-UniRule"/>
</dbReference>
<keyword evidence="3 9" id="KW-0032">Aminotransferase</keyword>
<comment type="pathway">
    <text evidence="2 9">Cofactor biosynthesis; biotin biosynthesis; 7,8-diaminononanoate from 8-amino-7-oxononanoate (SAM route): step 1/1.</text>
</comment>
<dbReference type="SUPFAM" id="SSF53383">
    <property type="entry name" value="PLP-dependent transferases"/>
    <property type="match status" value="1"/>
</dbReference>
<dbReference type="Gene3D" id="3.90.1150.10">
    <property type="entry name" value="Aspartate Aminotransferase, domain 1"/>
    <property type="match status" value="1"/>
</dbReference>
<dbReference type="EC" id="2.6.1.62" evidence="9"/>
<feature type="binding site" evidence="9">
    <location>
        <position position="390"/>
    </location>
    <ligand>
        <name>substrate</name>
    </ligand>
</feature>
<dbReference type="NCBIfam" id="TIGR00508">
    <property type="entry name" value="bioA"/>
    <property type="match status" value="1"/>
</dbReference>
<dbReference type="InterPro" id="IPR005814">
    <property type="entry name" value="Aminotrans_3"/>
</dbReference>
<dbReference type="AlphaFoldDB" id="A0A4U8YNI8"/>
<sequence>MDSIEFDRRHIWHPYTSMKNPLPAYEVASADGVRLTLADGRELIDGMSSWWAVIHGYNHPVLNQVLAAQSQKMSHVMFGGITHQPAVELARLLLSITPDPLERIFFCDSGSVSVEVALKMAFQYWMARGKKGKNRILSFMNGYHGDTFGAMSVCDPVNGMHDIFAGVLPKHLFAPAPAARFDEAPSDEEIRALEALMESHKDEIAAVIIEPVVQGAGGMRIYSPLFLKKLRELCDRYGFLLIFDEIATNFGRTGKLFALEHPEVTPDILCLGKALTGGYMTLAATLATAEVAETISSGNPPNFMHGPTFMGNPLACAVALASTRMLLDSPWQTRVNRIEAGLKAGLLPLADLPQVADVRVLGAIGVVELTDPVDMAVIQARFVERGVWVRPFGKLVYVMPPFVMEPDDLQTLTTAMTEVVGMEGKGK</sequence>
<dbReference type="FunFam" id="3.40.640.10:FF:000041">
    <property type="entry name" value="Adenosylmethionine-8-amino-7-oxononanoate aminotransferase"/>
    <property type="match status" value="1"/>
</dbReference>
<dbReference type="EMBL" id="CAADHO010000005">
    <property type="protein sequence ID" value="VFQ45184.1"/>
    <property type="molecule type" value="Genomic_DNA"/>
</dbReference>
<evidence type="ECO:0000256" key="3">
    <source>
        <dbReference type="ARBA" id="ARBA00022576"/>
    </source>
</evidence>
<comment type="subunit">
    <text evidence="9">Homodimer.</text>
</comment>
<feature type="site" description="Participates in the substrate recognition with KAPA and in a stacking interaction with the adenine ring of SAM" evidence="9">
    <location>
        <position position="15"/>
    </location>
</feature>
<dbReference type="PANTHER" id="PTHR42684:SF17">
    <property type="entry name" value="ADENOSYLMETHIONINE-8-AMINO-7-OXONONANOATE AMINOTRANSFERASE"/>
    <property type="match status" value="1"/>
</dbReference>
<comment type="subcellular location">
    <subcellularLocation>
        <location evidence="9">Cytoplasm</location>
    </subcellularLocation>
</comment>
<dbReference type="GO" id="GO:0004015">
    <property type="term" value="F:adenosylmethionine-8-amino-7-oxononanoate transaminase activity"/>
    <property type="evidence" value="ECO:0007669"/>
    <property type="project" value="UniProtKB-UniRule"/>
</dbReference>
<reference evidence="10 11" key="1">
    <citation type="submission" date="2019-03" db="EMBL/GenBank/DDBJ databases">
        <authorList>
            <person name="Nijsse B."/>
        </authorList>
    </citation>
    <scope>NUCLEOTIDE SEQUENCE [LARGE SCALE GENOMIC DNA]</scope>
    <source>
        <strain evidence="10">Desulfoluna butyratoxydans MSL71</strain>
    </source>
</reference>
<name>A0A4U8YNI8_9BACT</name>
<dbReference type="GO" id="GO:0009102">
    <property type="term" value="P:biotin biosynthetic process"/>
    <property type="evidence" value="ECO:0007669"/>
    <property type="project" value="UniProtKB-UniRule"/>
</dbReference>
<keyword evidence="6 9" id="KW-0093">Biotin biosynthesis</keyword>
<organism evidence="10 11">
    <name type="scientific">Desulfoluna butyratoxydans</name>
    <dbReference type="NCBI Taxonomy" id="231438"/>
    <lineage>
        <taxon>Bacteria</taxon>
        <taxon>Pseudomonadati</taxon>
        <taxon>Thermodesulfobacteriota</taxon>
        <taxon>Desulfobacteria</taxon>
        <taxon>Desulfobacterales</taxon>
        <taxon>Desulfolunaceae</taxon>
        <taxon>Desulfoluna</taxon>
    </lineage>
</organism>
<comment type="cofactor">
    <cofactor evidence="1 9">
        <name>pyridoxal 5'-phosphate</name>
        <dbReference type="ChEBI" id="CHEBI:597326"/>
    </cofactor>
</comment>
<evidence type="ECO:0000256" key="2">
    <source>
        <dbReference type="ARBA" id="ARBA00005063"/>
    </source>
</evidence>
<feature type="modified residue" description="N6-(pyridoxal phosphate)lysine" evidence="9">
    <location>
        <position position="273"/>
    </location>
</feature>
<feature type="binding site" evidence="9">
    <location>
        <position position="143"/>
    </location>
    <ligand>
        <name>substrate</name>
    </ligand>
</feature>
<dbReference type="Gene3D" id="3.40.640.10">
    <property type="entry name" value="Type I PLP-dependent aspartate aminotransferase-like (Major domain)"/>
    <property type="match status" value="1"/>
</dbReference>
<keyword evidence="9" id="KW-0963">Cytoplasm</keyword>
<evidence type="ECO:0000256" key="7">
    <source>
        <dbReference type="ARBA" id="ARBA00022898"/>
    </source>
</evidence>
<feature type="binding site" evidence="9">
    <location>
        <position position="306"/>
    </location>
    <ligand>
        <name>substrate</name>
    </ligand>
</feature>
<keyword evidence="5 9" id="KW-0949">S-adenosyl-L-methionine</keyword>
<proteinExistence type="inferred from homology"/>
<dbReference type="NCBIfam" id="NF005940">
    <property type="entry name" value="PRK07986.1"/>
    <property type="match status" value="1"/>
</dbReference>
<accession>A0A4U8YNI8</accession>
<dbReference type="InterPro" id="IPR015424">
    <property type="entry name" value="PyrdxlP-dep_Trfase"/>
</dbReference>
<evidence type="ECO:0000313" key="10">
    <source>
        <dbReference type="EMBL" id="VFQ45184.1"/>
    </source>
</evidence>
<dbReference type="RefSeq" id="WP_180141463.1">
    <property type="nucleotide sequence ID" value="NZ_CAADHO010000005.1"/>
</dbReference>
<dbReference type="InterPro" id="IPR015421">
    <property type="entry name" value="PyrdxlP-dep_Trfase_major"/>
</dbReference>
<dbReference type="NCBIfam" id="NF004624">
    <property type="entry name" value="PRK05964.1"/>
    <property type="match status" value="1"/>
</dbReference>
<dbReference type="CDD" id="cd00610">
    <property type="entry name" value="OAT_like"/>
    <property type="match status" value="1"/>
</dbReference>
<comment type="function">
    <text evidence="9">Catalyzes the transfer of the alpha-amino group from S-adenosyl-L-methionine (SAM) to 7-keto-8-aminopelargonic acid (KAPA) to form 7,8-diaminopelargonic acid (DAPA). It is the only aminotransferase known to utilize SAM as an amino donor.</text>
</comment>
<dbReference type="UniPathway" id="UPA00078">
    <property type="reaction ID" value="UER00160"/>
</dbReference>
<evidence type="ECO:0000256" key="8">
    <source>
        <dbReference type="ARBA" id="ARBA00048449"/>
    </source>
</evidence>
<comment type="similarity">
    <text evidence="9">Belongs to the class-III pyridoxal-phosphate-dependent aminotransferase family. BioA subfamily.</text>
</comment>
<dbReference type="InterPro" id="IPR015422">
    <property type="entry name" value="PyrdxlP-dep_Trfase_small"/>
</dbReference>
<keyword evidence="7 9" id="KW-0663">Pyridoxal phosphate</keyword>
<evidence type="ECO:0000256" key="6">
    <source>
        <dbReference type="ARBA" id="ARBA00022756"/>
    </source>
</evidence>
<dbReference type="PANTHER" id="PTHR42684">
    <property type="entry name" value="ADENOSYLMETHIONINE-8-AMINO-7-OXONONANOATE AMINOTRANSFERASE"/>
    <property type="match status" value="1"/>
</dbReference>
<dbReference type="GO" id="GO:0005737">
    <property type="term" value="C:cytoplasm"/>
    <property type="evidence" value="ECO:0007669"/>
    <property type="project" value="UniProtKB-SubCell"/>
</dbReference>